<proteinExistence type="predicted"/>
<evidence type="ECO:0000313" key="2">
    <source>
        <dbReference type="Proteomes" id="UP000050515"/>
    </source>
</evidence>
<sequence>VAADLNAGIDSGLIACDNVILLTPNGFKYASKIWNSLNVDYRKTVIQIKEEFNRMNTDQLINYVYDYYPKFAKKSALKKENVDNYFNTFWNENQLSDNYFVEIVRKSRENSAENSY</sequence>
<name>A0A0N8PQJ5_9ARCH</name>
<protein>
    <submittedName>
        <fullName evidence="1">Uncharacterized protein</fullName>
    </submittedName>
</protein>
<dbReference type="AlphaFoldDB" id="A0A0N8PQJ5"/>
<organism evidence="1 2">
    <name type="scientific">Acidiplasma aeolicum</name>
    <dbReference type="NCBI Taxonomy" id="507754"/>
    <lineage>
        <taxon>Archaea</taxon>
        <taxon>Methanobacteriati</taxon>
        <taxon>Thermoplasmatota</taxon>
        <taxon>Thermoplasmata</taxon>
        <taxon>Thermoplasmatales</taxon>
        <taxon>Ferroplasmaceae</taxon>
        <taxon>Acidiplasma</taxon>
    </lineage>
</organism>
<comment type="caution">
    <text evidence="1">The sequence shown here is derived from an EMBL/GenBank/DDBJ whole genome shotgun (WGS) entry which is preliminary data.</text>
</comment>
<evidence type="ECO:0000313" key="1">
    <source>
        <dbReference type="EMBL" id="KPV47301.1"/>
    </source>
</evidence>
<feature type="non-terminal residue" evidence="1">
    <location>
        <position position="1"/>
    </location>
</feature>
<dbReference type="EMBL" id="LJCQ01000098">
    <property type="protein sequence ID" value="KPV47301.1"/>
    <property type="molecule type" value="Genomic_DNA"/>
</dbReference>
<gene>
    <name evidence="1" type="ORF">SE19_01640</name>
</gene>
<dbReference type="PATRIC" id="fig|507754.4.peg.1264"/>
<reference evidence="1 2" key="1">
    <citation type="submission" date="2015-09" db="EMBL/GenBank/DDBJ databases">
        <title>Draft genome sequence of Acidiplasma aeolicum DSM 18409.</title>
        <authorList>
            <person name="Hemp J."/>
        </authorList>
    </citation>
    <scope>NUCLEOTIDE SEQUENCE [LARGE SCALE GENOMIC DNA]</scope>
    <source>
        <strain evidence="1 2">V</strain>
    </source>
</reference>
<dbReference type="Proteomes" id="UP000050515">
    <property type="component" value="Unassembled WGS sequence"/>
</dbReference>
<accession>A0A0N8PQJ5</accession>